<dbReference type="AlphaFoldDB" id="A0A8I1EBT4"/>
<name>A0A8I1EBT4_PSEPU</name>
<dbReference type="PANTHER" id="PTHR11085:SF4">
    <property type="entry name" value="NAD-DEPENDENT PROTEIN DEACYLASE"/>
    <property type="match status" value="1"/>
</dbReference>
<dbReference type="GO" id="GO:0046872">
    <property type="term" value="F:metal ion binding"/>
    <property type="evidence" value="ECO:0007669"/>
    <property type="project" value="UniProtKB-KW"/>
</dbReference>
<feature type="binding site" evidence="4">
    <location>
        <position position="176"/>
    </location>
    <ligand>
        <name>Zn(2+)</name>
        <dbReference type="ChEBI" id="CHEBI:29105"/>
    </ligand>
</feature>
<evidence type="ECO:0000256" key="2">
    <source>
        <dbReference type="ARBA" id="ARBA00022679"/>
    </source>
</evidence>
<evidence type="ECO:0000313" key="7">
    <source>
        <dbReference type="Proteomes" id="UP000637061"/>
    </source>
</evidence>
<reference evidence="6" key="1">
    <citation type="submission" date="2020-12" db="EMBL/GenBank/DDBJ databases">
        <title>Enhanced detection system for hospital associated transmission using whole genome sequencing surveillance.</title>
        <authorList>
            <person name="Harrison L.H."/>
            <person name="Van Tyne D."/>
            <person name="Marsh J.W."/>
            <person name="Griffith M.P."/>
            <person name="Snyder D.J."/>
            <person name="Cooper V.S."/>
            <person name="Mustapha M."/>
        </authorList>
    </citation>
    <scope>NUCLEOTIDE SEQUENCE</scope>
    <source>
        <strain evidence="6">PSB00042</strain>
    </source>
</reference>
<feature type="domain" description="Deacetylase sirtuin-type" evidence="5">
    <location>
        <begin position="1"/>
        <end position="289"/>
    </location>
</feature>
<feature type="binding site" evidence="4">
    <location>
        <position position="152"/>
    </location>
    <ligand>
        <name>Zn(2+)</name>
        <dbReference type="ChEBI" id="CHEBI:29105"/>
    </ligand>
</feature>
<dbReference type="PROSITE" id="PS50305">
    <property type="entry name" value="SIRTUIN"/>
    <property type="match status" value="1"/>
</dbReference>
<feature type="active site" description="Proton acceptor" evidence="4">
    <location>
        <position position="144"/>
    </location>
</feature>
<dbReference type="InterPro" id="IPR029035">
    <property type="entry name" value="DHS-like_NAD/FAD-binding_dom"/>
</dbReference>
<comment type="caution">
    <text evidence="6">The sequence shown here is derived from an EMBL/GenBank/DDBJ whole genome shotgun (WGS) entry which is preliminary data.</text>
</comment>
<evidence type="ECO:0000256" key="4">
    <source>
        <dbReference type="PROSITE-ProRule" id="PRU00236"/>
    </source>
</evidence>
<feature type="binding site" evidence="4">
    <location>
        <position position="173"/>
    </location>
    <ligand>
        <name>Zn(2+)</name>
        <dbReference type="ChEBI" id="CHEBI:29105"/>
    </ligand>
</feature>
<dbReference type="Gene3D" id="3.30.1600.10">
    <property type="entry name" value="SIR2/SIRT2 'Small Domain"/>
    <property type="match status" value="1"/>
</dbReference>
<keyword evidence="3" id="KW-0520">NAD</keyword>
<evidence type="ECO:0000259" key="5">
    <source>
        <dbReference type="PROSITE" id="PS50305"/>
    </source>
</evidence>
<dbReference type="InterPro" id="IPR050134">
    <property type="entry name" value="NAD-dep_sirtuin_deacylases"/>
</dbReference>
<dbReference type="Pfam" id="PF02146">
    <property type="entry name" value="SIR2"/>
    <property type="match status" value="2"/>
</dbReference>
<dbReference type="InterPro" id="IPR026590">
    <property type="entry name" value="Ssirtuin_cat_dom"/>
</dbReference>
<evidence type="ECO:0000256" key="3">
    <source>
        <dbReference type="ARBA" id="ARBA00023027"/>
    </source>
</evidence>
<evidence type="ECO:0000256" key="1">
    <source>
        <dbReference type="ARBA" id="ARBA00012928"/>
    </source>
</evidence>
<organism evidence="6 7">
    <name type="scientific">Pseudomonas putida</name>
    <name type="common">Arthrobacter siderocapsulatus</name>
    <dbReference type="NCBI Taxonomy" id="303"/>
    <lineage>
        <taxon>Bacteria</taxon>
        <taxon>Pseudomonadati</taxon>
        <taxon>Pseudomonadota</taxon>
        <taxon>Gammaproteobacteria</taxon>
        <taxon>Pseudomonadales</taxon>
        <taxon>Pseudomonadaceae</taxon>
        <taxon>Pseudomonas</taxon>
    </lineage>
</organism>
<dbReference type="Gene3D" id="3.40.50.1220">
    <property type="entry name" value="TPP-binding domain"/>
    <property type="match status" value="1"/>
</dbReference>
<dbReference type="GO" id="GO:0070403">
    <property type="term" value="F:NAD+ binding"/>
    <property type="evidence" value="ECO:0007669"/>
    <property type="project" value="InterPro"/>
</dbReference>
<keyword evidence="2" id="KW-0808">Transferase</keyword>
<evidence type="ECO:0000313" key="6">
    <source>
        <dbReference type="EMBL" id="MBI6882467.1"/>
    </source>
</evidence>
<dbReference type="InterPro" id="IPR003000">
    <property type="entry name" value="Sirtuin"/>
</dbReference>
<keyword evidence="4" id="KW-0862">Zinc</keyword>
<proteinExistence type="predicted"/>
<dbReference type="InterPro" id="IPR026591">
    <property type="entry name" value="Sirtuin_cat_small_dom_sf"/>
</dbReference>
<dbReference type="EC" id="2.3.1.286" evidence="1"/>
<protein>
    <recommendedName>
        <fullName evidence="1">protein acetyllysine N-acetyltransferase</fullName>
        <ecNumber evidence="1">2.3.1.286</ecNumber>
    </recommendedName>
</protein>
<dbReference type="EMBL" id="JAEHTE010000001">
    <property type="protein sequence ID" value="MBI6882467.1"/>
    <property type="molecule type" value="Genomic_DNA"/>
</dbReference>
<feature type="binding site" evidence="4">
    <location>
        <position position="155"/>
    </location>
    <ligand>
        <name>Zn(2+)</name>
        <dbReference type="ChEBI" id="CHEBI:29105"/>
    </ligand>
</feature>
<dbReference type="Proteomes" id="UP000637061">
    <property type="component" value="Unassembled WGS sequence"/>
</dbReference>
<gene>
    <name evidence="6" type="ORF">JEU22_00920</name>
</gene>
<dbReference type="SUPFAM" id="SSF52467">
    <property type="entry name" value="DHS-like NAD/FAD-binding domain"/>
    <property type="match status" value="1"/>
</dbReference>
<accession>A0A8I1EBT4</accession>
<dbReference type="PANTHER" id="PTHR11085">
    <property type="entry name" value="NAD-DEPENDENT PROTEIN DEACYLASE SIRTUIN-5, MITOCHONDRIAL-RELATED"/>
    <property type="match status" value="1"/>
</dbReference>
<dbReference type="RefSeq" id="WP_198746084.1">
    <property type="nucleotide sequence ID" value="NZ_JAEHTE010000001.1"/>
</dbReference>
<dbReference type="GO" id="GO:0017136">
    <property type="term" value="F:histone deacetylase activity, NAD-dependent"/>
    <property type="evidence" value="ECO:0007669"/>
    <property type="project" value="TreeGrafter"/>
</dbReference>
<sequence>MKILAITGAGISASSGLPTYRGEDGLYTKIEKRSGARIEDLLSIDAFKKDPAKVWHHWRDLSLEIYKASPSPTHQALATLSRHYRIGKPENFSPSVLAPLRDFEAIATTKLNESGSNHFLEVTQNVDCLSKVAGVHRKDVVELHGNYHQHWCTHCRAESVLEIHPEMEIPPMCKICKSAVAIMRPRVTMFGEGLNPHAVTFCEEYARRAHMILIIGTSLQFHYLASLIKAAVNEFWRDPLLVYVDPHASPYKSTLLALDSDLEIENRLICIRKNSDEVIPKLVDFLVSKGPSREELEEWCKAEKS</sequence>
<keyword evidence="4" id="KW-0479">Metal-binding</keyword>